<gene>
    <name evidence="1" type="ORF">S01H1_56659</name>
</gene>
<name>X0VPC2_9ZZZZ</name>
<dbReference type="EMBL" id="BARS01036902">
    <property type="protein sequence ID" value="GAG20244.1"/>
    <property type="molecule type" value="Genomic_DNA"/>
</dbReference>
<protein>
    <recommendedName>
        <fullName evidence="2">BioF2-like acetyltransferase domain-containing protein</fullName>
    </recommendedName>
</protein>
<reference evidence="1" key="1">
    <citation type="journal article" date="2014" name="Front. Microbiol.">
        <title>High frequency of phylogenetically diverse reductive dehalogenase-homologous genes in deep subseafloor sedimentary metagenomes.</title>
        <authorList>
            <person name="Kawai M."/>
            <person name="Futagami T."/>
            <person name="Toyoda A."/>
            <person name="Takaki Y."/>
            <person name="Nishi S."/>
            <person name="Hori S."/>
            <person name="Arai W."/>
            <person name="Tsubouchi T."/>
            <person name="Morono Y."/>
            <person name="Uchiyama I."/>
            <person name="Ito T."/>
            <person name="Fujiyama A."/>
            <person name="Inagaki F."/>
            <person name="Takami H."/>
        </authorList>
    </citation>
    <scope>NUCLEOTIDE SEQUENCE</scope>
    <source>
        <strain evidence="1">Expedition CK06-06</strain>
    </source>
</reference>
<accession>X0VPC2</accession>
<evidence type="ECO:0000313" key="1">
    <source>
        <dbReference type="EMBL" id="GAG20244.1"/>
    </source>
</evidence>
<feature type="non-terminal residue" evidence="1">
    <location>
        <position position="239"/>
    </location>
</feature>
<organism evidence="1">
    <name type="scientific">marine sediment metagenome</name>
    <dbReference type="NCBI Taxonomy" id="412755"/>
    <lineage>
        <taxon>unclassified sequences</taxon>
        <taxon>metagenomes</taxon>
        <taxon>ecological metagenomes</taxon>
    </lineage>
</organism>
<sequence>MTANVRILDGFEDPAFGPERWNALVKRSATNVVFLTWEWQRAWWEVFGRGRLLLILAQREGSGGVLAPLFIDGGMAFLVGSGSSDYLDLIGETEDTELLKALLRAALRAEPELVGFRFYHVPETSRTGAQLRAIADELKLTCVDEGELVAPALMSSAGTEIRQAADRRRLVRHERFFQRDGALTIHHWQHGDAILRHLPSFFAQHIRRWEATCYPSLFLDAAQQSFYRLLADQAGPAGW</sequence>
<comment type="caution">
    <text evidence="1">The sequence shown here is derived from an EMBL/GenBank/DDBJ whole genome shotgun (WGS) entry which is preliminary data.</text>
</comment>
<dbReference type="AlphaFoldDB" id="X0VPC2"/>
<proteinExistence type="predicted"/>
<evidence type="ECO:0008006" key="2">
    <source>
        <dbReference type="Google" id="ProtNLM"/>
    </source>
</evidence>